<dbReference type="InterPro" id="IPR018488">
    <property type="entry name" value="cNMP-bd_CS"/>
</dbReference>
<feature type="domain" description="Cyclic nucleotide-binding" evidence="2">
    <location>
        <begin position="127"/>
        <end position="177"/>
    </location>
</feature>
<dbReference type="PANTHER" id="PTHR23011:SF28">
    <property type="entry name" value="CYCLIC NUCLEOTIDE-BINDING DOMAIN CONTAINING PROTEIN"/>
    <property type="match status" value="1"/>
</dbReference>
<dbReference type="InterPro" id="IPR014710">
    <property type="entry name" value="RmlC-like_jellyroll"/>
</dbReference>
<feature type="region of interest" description="Disordered" evidence="1">
    <location>
        <begin position="1"/>
        <end position="53"/>
    </location>
</feature>
<protein>
    <recommendedName>
        <fullName evidence="2">Cyclic nucleotide-binding domain-containing protein</fullName>
    </recommendedName>
</protein>
<organism evidence="3 4">
    <name type="scientific">Sinanodonta woodiana</name>
    <name type="common">Chinese pond mussel</name>
    <name type="synonym">Anodonta woodiana</name>
    <dbReference type="NCBI Taxonomy" id="1069815"/>
    <lineage>
        <taxon>Eukaryota</taxon>
        <taxon>Metazoa</taxon>
        <taxon>Spiralia</taxon>
        <taxon>Lophotrochozoa</taxon>
        <taxon>Mollusca</taxon>
        <taxon>Bivalvia</taxon>
        <taxon>Autobranchia</taxon>
        <taxon>Heteroconchia</taxon>
        <taxon>Palaeoheterodonta</taxon>
        <taxon>Unionida</taxon>
        <taxon>Unionoidea</taxon>
        <taxon>Unionidae</taxon>
        <taxon>Unioninae</taxon>
        <taxon>Sinanodonta</taxon>
    </lineage>
</organism>
<proteinExistence type="predicted"/>
<dbReference type="PROSITE" id="PS00888">
    <property type="entry name" value="CNMP_BINDING_1"/>
    <property type="match status" value="1"/>
</dbReference>
<feature type="compositionally biased region" description="Polar residues" evidence="1">
    <location>
        <begin position="1"/>
        <end position="10"/>
    </location>
</feature>
<dbReference type="Proteomes" id="UP001634394">
    <property type="component" value="Unassembled WGS sequence"/>
</dbReference>
<evidence type="ECO:0000313" key="3">
    <source>
        <dbReference type="EMBL" id="KAL3873876.1"/>
    </source>
</evidence>
<dbReference type="InterPro" id="IPR000595">
    <property type="entry name" value="cNMP-bd_dom"/>
</dbReference>
<dbReference type="PANTHER" id="PTHR23011">
    <property type="entry name" value="CYCLIC NUCLEOTIDE-BINDING DOMAIN CONTAINING PROTEIN"/>
    <property type="match status" value="1"/>
</dbReference>
<dbReference type="SUPFAM" id="SSF51206">
    <property type="entry name" value="cAMP-binding domain-like"/>
    <property type="match status" value="2"/>
</dbReference>
<dbReference type="InterPro" id="IPR018490">
    <property type="entry name" value="cNMP-bd_dom_sf"/>
</dbReference>
<name>A0ABD3WIS6_SINWO</name>
<reference evidence="3 4" key="1">
    <citation type="submission" date="2024-11" db="EMBL/GenBank/DDBJ databases">
        <title>Chromosome-level genome assembly of the freshwater bivalve Anodonta woodiana.</title>
        <authorList>
            <person name="Chen X."/>
        </authorList>
    </citation>
    <scope>NUCLEOTIDE SEQUENCE [LARGE SCALE GENOMIC DNA]</scope>
    <source>
        <strain evidence="3">MN2024</strain>
        <tissue evidence="3">Gills</tissue>
    </source>
</reference>
<accession>A0ABD3WIS6</accession>
<evidence type="ECO:0000313" key="4">
    <source>
        <dbReference type="Proteomes" id="UP001634394"/>
    </source>
</evidence>
<keyword evidence="4" id="KW-1185">Reference proteome</keyword>
<dbReference type="EMBL" id="JBJQND010000006">
    <property type="protein sequence ID" value="KAL3873876.1"/>
    <property type="molecule type" value="Genomic_DNA"/>
</dbReference>
<comment type="caution">
    <text evidence="3">The sequence shown here is derived from an EMBL/GenBank/DDBJ whole genome shotgun (WGS) entry which is preliminary data.</text>
</comment>
<feature type="region of interest" description="Disordered" evidence="1">
    <location>
        <begin position="648"/>
        <end position="669"/>
    </location>
</feature>
<dbReference type="PROSITE" id="PS50042">
    <property type="entry name" value="CNMP_BINDING_3"/>
    <property type="match status" value="2"/>
</dbReference>
<dbReference type="Gene3D" id="2.60.120.10">
    <property type="entry name" value="Jelly Rolls"/>
    <property type="match status" value="2"/>
</dbReference>
<sequence length="669" mass="77228">MLSGKTSVHIDTSKSDDDPPSQSEADETASLKQSDNTMNALSSEGDGKKKKPLDRSQFGKCVIQYEDGKSFGEIALISDDAVRNATIIADEDTDLLVIYRDLFNRSMKTKQEKEYAERKDFIESCPLFQNWSSKFKHLLEMSIRKEEYLFGTCIVRQGEPADGLYFIIKGQATVLAEPSQHWKQFPFIVTQVDPVEQELGRHNKENTTKKKVTSFTQDQIRVRRKEGYAAAEKRYMSRTIELCSVKEEEIVGDLETVLELQTSAFTVKCTANTAAFVLDYKNYERLVLKKNLQTVHTLKEGVLKKLTVRVATPNGAQIPLLKVVHRQLYDMERPRQQKNARKEEIEKEKQTMLSQMIKLYLKNKVPLIEPMLPDSIHYRIMSERRANKMAYQEKKREETQKIFYKSKRRVPRSMKQLQNSVAETELMNDRRVTTDNSKLIRPRTAIGIERYSSFDSVRTRRPDTVAGYTRSTFHLTEIDDTEETVTRNKLDSPNQEGQAEEIFEQMEMIQKEKTETRSKVMCSMAAKSEIRLDAQKAHLGKSADELYDMEDENEYFDRETSDSHLKRLEQRIREFCNNVGNRLSHEPLRVNALKRFEIEGTEDVPLPGGTVFVQKKPCLYPPSVQVSPDAHQHVRRFIISRELTTPFQTRPKSAHASTGRKGSIGKYAW</sequence>
<gene>
    <name evidence="3" type="ORF">ACJMK2_036959</name>
</gene>
<dbReference type="AlphaFoldDB" id="A0ABD3WIS6"/>
<evidence type="ECO:0000256" key="1">
    <source>
        <dbReference type="SAM" id="MobiDB-lite"/>
    </source>
</evidence>
<feature type="compositionally biased region" description="Polar residues" evidence="1">
    <location>
        <begin position="30"/>
        <end position="42"/>
    </location>
</feature>
<evidence type="ECO:0000259" key="2">
    <source>
        <dbReference type="PROSITE" id="PS50042"/>
    </source>
</evidence>
<dbReference type="CDD" id="cd00038">
    <property type="entry name" value="CAP_ED"/>
    <property type="match status" value="1"/>
</dbReference>
<feature type="domain" description="Cyclic nucleotide-binding" evidence="2">
    <location>
        <begin position="62"/>
        <end position="124"/>
    </location>
</feature>